<organism evidence="2 3">
    <name type="scientific">Tripterygium wilfordii</name>
    <name type="common">Thunder God vine</name>
    <dbReference type="NCBI Taxonomy" id="458696"/>
    <lineage>
        <taxon>Eukaryota</taxon>
        <taxon>Viridiplantae</taxon>
        <taxon>Streptophyta</taxon>
        <taxon>Embryophyta</taxon>
        <taxon>Tracheophyta</taxon>
        <taxon>Spermatophyta</taxon>
        <taxon>Magnoliopsida</taxon>
        <taxon>eudicotyledons</taxon>
        <taxon>Gunneridae</taxon>
        <taxon>Pentapetalae</taxon>
        <taxon>rosids</taxon>
        <taxon>fabids</taxon>
        <taxon>Celastrales</taxon>
        <taxon>Celastraceae</taxon>
        <taxon>Tripterygium</taxon>
    </lineage>
</organism>
<dbReference type="InParanoid" id="A0A7J7C3A9"/>
<dbReference type="EMBL" id="JAAARO010000021">
    <property type="protein sequence ID" value="KAF5728347.1"/>
    <property type="molecule type" value="Genomic_DNA"/>
</dbReference>
<proteinExistence type="predicted"/>
<feature type="region of interest" description="Disordered" evidence="1">
    <location>
        <begin position="1"/>
        <end position="24"/>
    </location>
</feature>
<name>A0A7J7C3A9_TRIWF</name>
<comment type="caution">
    <text evidence="2">The sequence shown here is derived from an EMBL/GenBank/DDBJ whole genome shotgun (WGS) entry which is preliminary data.</text>
</comment>
<feature type="region of interest" description="Disordered" evidence="1">
    <location>
        <begin position="84"/>
        <end position="113"/>
    </location>
</feature>
<gene>
    <name evidence="2" type="ORF">HS088_TW21G00494</name>
</gene>
<protein>
    <submittedName>
        <fullName evidence="2">WD repeat-containing protein 25</fullName>
    </submittedName>
</protein>
<keyword evidence="3" id="KW-1185">Reference proteome</keyword>
<dbReference type="Proteomes" id="UP000593562">
    <property type="component" value="Unassembled WGS sequence"/>
</dbReference>
<dbReference type="OrthoDB" id="1189415at2759"/>
<evidence type="ECO:0000256" key="1">
    <source>
        <dbReference type="SAM" id="MobiDB-lite"/>
    </source>
</evidence>
<accession>A0A7J7C3A9</accession>
<sequence length="113" mass="12452">MDPLSSAYMAQTRNPKTQPEPKPVYKPEHLAILLHSKRPKPSNPYTPINNSHHAYCSNSSSVLQREAPIAGRYVSKRERAILGSVSQVPVQNPDPNRDTPLSSSPGLCEAYTS</sequence>
<evidence type="ECO:0000313" key="2">
    <source>
        <dbReference type="EMBL" id="KAF5728347.1"/>
    </source>
</evidence>
<feature type="compositionally biased region" description="Polar residues" evidence="1">
    <location>
        <begin position="8"/>
        <end position="17"/>
    </location>
</feature>
<reference evidence="2 3" key="1">
    <citation type="journal article" date="2020" name="Nat. Commun.">
        <title>Genome of Tripterygium wilfordii and identification of cytochrome P450 involved in triptolide biosynthesis.</title>
        <authorList>
            <person name="Tu L."/>
            <person name="Su P."/>
            <person name="Zhang Z."/>
            <person name="Gao L."/>
            <person name="Wang J."/>
            <person name="Hu T."/>
            <person name="Zhou J."/>
            <person name="Zhang Y."/>
            <person name="Zhao Y."/>
            <person name="Liu Y."/>
            <person name="Song Y."/>
            <person name="Tong Y."/>
            <person name="Lu Y."/>
            <person name="Yang J."/>
            <person name="Xu C."/>
            <person name="Jia M."/>
            <person name="Peters R.J."/>
            <person name="Huang L."/>
            <person name="Gao W."/>
        </authorList>
    </citation>
    <scope>NUCLEOTIDE SEQUENCE [LARGE SCALE GENOMIC DNA]</scope>
    <source>
        <strain evidence="3">cv. XIE 37</strain>
        <tissue evidence="2">Leaf</tissue>
    </source>
</reference>
<dbReference type="AlphaFoldDB" id="A0A7J7C3A9"/>
<evidence type="ECO:0000313" key="3">
    <source>
        <dbReference type="Proteomes" id="UP000593562"/>
    </source>
</evidence>